<sequence>MKKVIFNLSIILCATGLFLASCSNDDEKNISTKRYFRFNSCPESSHGNWQDTSFVAATSNPIVIEQCLDQLKLPVASRGLFPLGKIEKGSSGYNKNATHAFNWHFVEDSWEMVELGIEIYDGCAYSDAELANYSESLGSYGGWGNRVLEEITNP</sequence>
<organism evidence="3 4">
    <name type="scientific">Flavivirga aquimarina</name>
    <dbReference type="NCBI Taxonomy" id="2027862"/>
    <lineage>
        <taxon>Bacteria</taxon>
        <taxon>Pseudomonadati</taxon>
        <taxon>Bacteroidota</taxon>
        <taxon>Flavobacteriia</taxon>
        <taxon>Flavobacteriales</taxon>
        <taxon>Flavobacteriaceae</taxon>
        <taxon>Flavivirga</taxon>
    </lineage>
</organism>
<evidence type="ECO:0000259" key="2">
    <source>
        <dbReference type="Pfam" id="PF23621"/>
    </source>
</evidence>
<evidence type="ECO:0000256" key="1">
    <source>
        <dbReference type="SAM" id="SignalP"/>
    </source>
</evidence>
<proteinExistence type="predicted"/>
<feature type="chain" id="PRO_5047257030" description="BP74 N-terminal domain-containing protein" evidence="1">
    <location>
        <begin position="20"/>
        <end position="154"/>
    </location>
</feature>
<feature type="domain" description="BP74 N-terminal" evidence="2">
    <location>
        <begin position="34"/>
        <end position="153"/>
    </location>
</feature>
<accession>A0ABT8WAS6</accession>
<comment type="caution">
    <text evidence="3">The sequence shown here is derived from an EMBL/GenBank/DDBJ whole genome shotgun (WGS) entry which is preliminary data.</text>
</comment>
<evidence type="ECO:0000313" key="4">
    <source>
        <dbReference type="Proteomes" id="UP001176883"/>
    </source>
</evidence>
<dbReference type="EMBL" id="JAUOEK010000117">
    <property type="protein sequence ID" value="MDO5970149.1"/>
    <property type="molecule type" value="Genomic_DNA"/>
</dbReference>
<dbReference type="RefSeq" id="WP_303277840.1">
    <property type="nucleotide sequence ID" value="NZ_JAUOEK010000117.1"/>
</dbReference>
<dbReference type="Proteomes" id="UP001176883">
    <property type="component" value="Unassembled WGS sequence"/>
</dbReference>
<feature type="signal peptide" evidence="1">
    <location>
        <begin position="1"/>
        <end position="19"/>
    </location>
</feature>
<reference evidence="3" key="1">
    <citation type="submission" date="2023-07" db="EMBL/GenBank/DDBJ databases">
        <title>Two novel species in the genus Flavivirga.</title>
        <authorList>
            <person name="Kwon K."/>
        </authorList>
    </citation>
    <scope>NUCLEOTIDE SEQUENCE</scope>
    <source>
        <strain evidence="3">KCTC 52353</strain>
    </source>
</reference>
<keyword evidence="1" id="KW-0732">Signal</keyword>
<dbReference type="InterPro" id="IPR056422">
    <property type="entry name" value="BP74_N"/>
</dbReference>
<gene>
    <name evidence="3" type="ORF">Q4Q35_10050</name>
</gene>
<dbReference type="PROSITE" id="PS51257">
    <property type="entry name" value="PROKAR_LIPOPROTEIN"/>
    <property type="match status" value="1"/>
</dbReference>
<dbReference type="Pfam" id="PF23621">
    <property type="entry name" value="BP74_N"/>
    <property type="match status" value="1"/>
</dbReference>
<evidence type="ECO:0000313" key="3">
    <source>
        <dbReference type="EMBL" id="MDO5970149.1"/>
    </source>
</evidence>
<name>A0ABT8WAS6_9FLAO</name>
<keyword evidence="4" id="KW-1185">Reference proteome</keyword>
<protein>
    <recommendedName>
        <fullName evidence="2">BP74 N-terminal domain-containing protein</fullName>
    </recommendedName>
</protein>